<proteinExistence type="predicted"/>
<dbReference type="AlphaFoldDB" id="A0AAW1SGC6"/>
<organism evidence="1 2">
    <name type="scientific">Apatococcus lobatus</name>
    <dbReference type="NCBI Taxonomy" id="904363"/>
    <lineage>
        <taxon>Eukaryota</taxon>
        <taxon>Viridiplantae</taxon>
        <taxon>Chlorophyta</taxon>
        <taxon>core chlorophytes</taxon>
        <taxon>Trebouxiophyceae</taxon>
        <taxon>Chlorellales</taxon>
        <taxon>Chlorellaceae</taxon>
        <taxon>Apatococcus</taxon>
    </lineage>
</organism>
<protein>
    <submittedName>
        <fullName evidence="1">Uncharacterized protein</fullName>
    </submittedName>
</protein>
<comment type="caution">
    <text evidence="1">The sequence shown here is derived from an EMBL/GenBank/DDBJ whole genome shotgun (WGS) entry which is preliminary data.</text>
</comment>
<dbReference type="EMBL" id="JALJOS010000001">
    <property type="protein sequence ID" value="KAK9844882.1"/>
    <property type="molecule type" value="Genomic_DNA"/>
</dbReference>
<gene>
    <name evidence="1" type="ORF">WJX74_008116</name>
</gene>
<reference evidence="1 2" key="1">
    <citation type="journal article" date="2024" name="Nat. Commun.">
        <title>Phylogenomics reveals the evolutionary origins of lichenization in chlorophyte algae.</title>
        <authorList>
            <person name="Puginier C."/>
            <person name="Libourel C."/>
            <person name="Otte J."/>
            <person name="Skaloud P."/>
            <person name="Haon M."/>
            <person name="Grisel S."/>
            <person name="Petersen M."/>
            <person name="Berrin J.G."/>
            <person name="Delaux P.M."/>
            <person name="Dal Grande F."/>
            <person name="Keller J."/>
        </authorList>
    </citation>
    <scope>NUCLEOTIDE SEQUENCE [LARGE SCALE GENOMIC DNA]</scope>
    <source>
        <strain evidence="1 2">SAG 2145</strain>
    </source>
</reference>
<keyword evidence="2" id="KW-1185">Reference proteome</keyword>
<evidence type="ECO:0000313" key="2">
    <source>
        <dbReference type="Proteomes" id="UP001438707"/>
    </source>
</evidence>
<name>A0AAW1SGC6_9CHLO</name>
<accession>A0AAW1SGC6</accession>
<dbReference type="Proteomes" id="UP001438707">
    <property type="component" value="Unassembled WGS sequence"/>
</dbReference>
<evidence type="ECO:0000313" key="1">
    <source>
        <dbReference type="EMBL" id="KAK9844882.1"/>
    </source>
</evidence>
<sequence>MAPRKYVACEQHAGKADRSCTACTARVHCDGRLRDGSDNHPPKALPATDFSDTKAICKSCVSKNQDIYRRTKLHKPEESAPQGSPQPGARSYCTLLRLAIESTLTSTLAGWSPLRWVEEGATRAGEERARELTRDFGTRSFLLEGEDPLEVVEWGLADRAAAGRAGHAREQTPARVWWRLHWFRLPLQVHGAQGQPRDPRIAPLRTRLMEMYANPPFDIAVQLDAWIAELRPGDFCAEIRSAGVELPLAAPPEGKVMDPLPDEDAGREARRILCAAVHAVGEHLSFPRPNLPPGVPPQPKRPRTLPALRPDLVHVSWAAVACTWLHPAYSLSCFLRDLRRTAGLCEDDTLRFVNRDPDQALAGMSLGFGSPPGI</sequence>